<dbReference type="RefSeq" id="WP_147627623.1">
    <property type="nucleotide sequence ID" value="NZ_CP042807.1"/>
</dbReference>
<dbReference type="Pfam" id="PF01527">
    <property type="entry name" value="HTH_Tnp_1"/>
    <property type="match status" value="1"/>
</dbReference>
<dbReference type="KEGG" id="rgl:CS053_12185"/>
<dbReference type="SUPFAM" id="SSF46689">
    <property type="entry name" value="Homeodomain-like"/>
    <property type="match status" value="1"/>
</dbReference>
<comment type="similarity">
    <text evidence="1">Belongs to the transposase 8 family.</text>
</comment>
<reference evidence="2 3" key="1">
    <citation type="submission" date="2019-08" db="EMBL/GenBank/DDBJ databases">
        <title>Complete genome sequence of Rhodanobacter glycinis strain T01E-68 isolated from tomato root.</title>
        <authorList>
            <person name="Weon H.-Y."/>
            <person name="Lee S.A."/>
        </authorList>
    </citation>
    <scope>NUCLEOTIDE SEQUENCE [LARGE SCALE GENOMIC DNA]</scope>
    <source>
        <strain evidence="2 3">T01E-68</strain>
    </source>
</reference>
<evidence type="ECO:0000313" key="2">
    <source>
        <dbReference type="EMBL" id="QEE25166.1"/>
    </source>
</evidence>
<gene>
    <name evidence="2" type="ORF">CS053_12185</name>
</gene>
<proteinExistence type="inferred from homology"/>
<evidence type="ECO:0000256" key="1">
    <source>
        <dbReference type="ARBA" id="ARBA00009964"/>
    </source>
</evidence>
<dbReference type="GO" id="GO:0004803">
    <property type="term" value="F:transposase activity"/>
    <property type="evidence" value="ECO:0007669"/>
    <property type="project" value="InterPro"/>
</dbReference>
<dbReference type="InterPro" id="IPR009057">
    <property type="entry name" value="Homeodomain-like_sf"/>
</dbReference>
<sequence>MCSKRVPFCARHSAVRHLTFRCSRPDSSCALVDTLNYHFRSPHHAETRPRTTYRYTEDFKATAVRLSQLPGVAVGDVAASLYIHPFMLFRWRKQAREAAFP</sequence>
<evidence type="ECO:0000313" key="3">
    <source>
        <dbReference type="Proteomes" id="UP000321807"/>
    </source>
</evidence>
<dbReference type="GO" id="GO:0003677">
    <property type="term" value="F:DNA binding"/>
    <property type="evidence" value="ECO:0007669"/>
    <property type="project" value="InterPro"/>
</dbReference>
<dbReference type="GO" id="GO:0006313">
    <property type="term" value="P:DNA transposition"/>
    <property type="evidence" value="ECO:0007669"/>
    <property type="project" value="InterPro"/>
</dbReference>
<dbReference type="InterPro" id="IPR002514">
    <property type="entry name" value="Transposase_8"/>
</dbReference>
<dbReference type="EMBL" id="CP042807">
    <property type="protein sequence ID" value="QEE25166.1"/>
    <property type="molecule type" value="Genomic_DNA"/>
</dbReference>
<dbReference type="AlphaFoldDB" id="A0A5B9E4U1"/>
<protein>
    <submittedName>
        <fullName evidence="2">Transposase</fullName>
    </submittedName>
</protein>
<accession>A0A5B9E4U1</accession>
<organism evidence="2 3">
    <name type="scientific">Rhodanobacter glycinis</name>
    <dbReference type="NCBI Taxonomy" id="582702"/>
    <lineage>
        <taxon>Bacteria</taxon>
        <taxon>Pseudomonadati</taxon>
        <taxon>Pseudomonadota</taxon>
        <taxon>Gammaproteobacteria</taxon>
        <taxon>Lysobacterales</taxon>
        <taxon>Rhodanobacteraceae</taxon>
        <taxon>Rhodanobacter</taxon>
    </lineage>
</organism>
<dbReference type="Proteomes" id="UP000321807">
    <property type="component" value="Chromosome"/>
</dbReference>
<name>A0A5B9E4U1_9GAMM</name>